<gene>
    <name evidence="1" type="ORF">FA95DRAFT_1623818</name>
</gene>
<evidence type="ECO:0000313" key="2">
    <source>
        <dbReference type="Proteomes" id="UP000814033"/>
    </source>
</evidence>
<comment type="caution">
    <text evidence="1">The sequence shown here is derived from an EMBL/GenBank/DDBJ whole genome shotgun (WGS) entry which is preliminary data.</text>
</comment>
<protein>
    <submittedName>
        <fullName evidence="1">MFS general substrate transporter</fullName>
    </submittedName>
</protein>
<evidence type="ECO:0000313" key="1">
    <source>
        <dbReference type="EMBL" id="KAI0051607.1"/>
    </source>
</evidence>
<dbReference type="EMBL" id="MU275851">
    <property type="protein sequence ID" value="KAI0051607.1"/>
    <property type="molecule type" value="Genomic_DNA"/>
</dbReference>
<dbReference type="Proteomes" id="UP000814033">
    <property type="component" value="Unassembled WGS sequence"/>
</dbReference>
<accession>A0ACB8S619</accession>
<keyword evidence="2" id="KW-1185">Reference proteome</keyword>
<reference evidence="1" key="2">
    <citation type="journal article" date="2022" name="New Phytol.">
        <title>Evolutionary transition to the ectomycorrhizal habit in the genomes of a hyperdiverse lineage of mushroom-forming fungi.</title>
        <authorList>
            <person name="Looney B."/>
            <person name="Miyauchi S."/>
            <person name="Morin E."/>
            <person name="Drula E."/>
            <person name="Courty P.E."/>
            <person name="Kohler A."/>
            <person name="Kuo A."/>
            <person name="LaButti K."/>
            <person name="Pangilinan J."/>
            <person name="Lipzen A."/>
            <person name="Riley R."/>
            <person name="Andreopoulos W."/>
            <person name="He G."/>
            <person name="Johnson J."/>
            <person name="Nolan M."/>
            <person name="Tritt A."/>
            <person name="Barry K.W."/>
            <person name="Grigoriev I.V."/>
            <person name="Nagy L.G."/>
            <person name="Hibbett D."/>
            <person name="Henrissat B."/>
            <person name="Matheny P.B."/>
            <person name="Labbe J."/>
            <person name="Martin F.M."/>
        </authorList>
    </citation>
    <scope>NUCLEOTIDE SEQUENCE</scope>
    <source>
        <strain evidence="1">FP105234-sp</strain>
    </source>
</reference>
<name>A0ACB8S619_9AGAM</name>
<reference evidence="1" key="1">
    <citation type="submission" date="2021-02" db="EMBL/GenBank/DDBJ databases">
        <authorList>
            <consortium name="DOE Joint Genome Institute"/>
            <person name="Ahrendt S."/>
            <person name="Looney B.P."/>
            <person name="Miyauchi S."/>
            <person name="Morin E."/>
            <person name="Drula E."/>
            <person name="Courty P.E."/>
            <person name="Chicoki N."/>
            <person name="Fauchery L."/>
            <person name="Kohler A."/>
            <person name="Kuo A."/>
            <person name="Labutti K."/>
            <person name="Pangilinan J."/>
            <person name="Lipzen A."/>
            <person name="Riley R."/>
            <person name="Andreopoulos W."/>
            <person name="He G."/>
            <person name="Johnson J."/>
            <person name="Barry K.W."/>
            <person name="Grigoriev I.V."/>
            <person name="Nagy L."/>
            <person name="Hibbett D."/>
            <person name="Henrissat B."/>
            <person name="Matheny P.B."/>
            <person name="Labbe J."/>
            <person name="Martin F."/>
        </authorList>
    </citation>
    <scope>NUCLEOTIDE SEQUENCE</scope>
    <source>
        <strain evidence="1">FP105234-sp</strain>
    </source>
</reference>
<organism evidence="1 2">
    <name type="scientific">Auriscalpium vulgare</name>
    <dbReference type="NCBI Taxonomy" id="40419"/>
    <lineage>
        <taxon>Eukaryota</taxon>
        <taxon>Fungi</taxon>
        <taxon>Dikarya</taxon>
        <taxon>Basidiomycota</taxon>
        <taxon>Agaricomycotina</taxon>
        <taxon>Agaricomycetes</taxon>
        <taxon>Russulales</taxon>
        <taxon>Auriscalpiaceae</taxon>
        <taxon>Auriscalpium</taxon>
    </lineage>
</organism>
<proteinExistence type="predicted"/>
<sequence length="503" mass="53879">MTSSGTTPRDLGFWLIIVALFIATLLTAIEFTAIGTALPVIVNDLGGGQFVWVGSAYTLGSAALLPFTGGLAQIFGRRPVMLGSLLLFCIGSAVCGASKTMNMLIAGRTIQGLGSGSLTALVQIIIADLVPLRERGSFNGLMALQVDALRLARPFLTSHLNLPICALDAVLVAVFLRLRTPVAPLCEKLRRMDWFGNLLIISSSTSVVIALTWGGIEFPWTSARVLVPLILGLLGLIAFIVPLMLVPDRTAFSGYAQNFLMGVVLATIAYWLSVYFQACKEASPIAAGVDGFGLSYAISPTAIIIGLVIQKTQRYRQPLWFGWALMILGTALMSTLKADTARGKSYGYQFLVGVGIGITYIETYFPVLSSVAVTQAAPALAFFTFLRNFALVWGVTLGGAILQNQLKHNLPADYLKLFPHGAEIAFSAIPTIAELQQPLKDEVRKAFADALQVVWEVLIAVSALGLLISGMMKHLPLHTSVDSAWGRQEAGAKSEDVESNDKA</sequence>